<proteinExistence type="predicted"/>
<evidence type="ECO:0000313" key="2">
    <source>
        <dbReference type="EMBL" id="ETO31410.1"/>
    </source>
</evidence>
<keyword evidence="3" id="KW-1185">Reference proteome</keyword>
<keyword evidence="1" id="KW-0812">Transmembrane</keyword>
<accession>X6NYN7</accession>
<name>X6NYN7_RETFI</name>
<keyword evidence="1" id="KW-0472">Membrane</keyword>
<dbReference type="AlphaFoldDB" id="X6NYN7"/>
<keyword evidence="1" id="KW-1133">Transmembrane helix</keyword>
<evidence type="ECO:0000256" key="1">
    <source>
        <dbReference type="SAM" id="Phobius"/>
    </source>
</evidence>
<feature type="non-terminal residue" evidence="2">
    <location>
        <position position="215"/>
    </location>
</feature>
<evidence type="ECO:0000313" key="3">
    <source>
        <dbReference type="Proteomes" id="UP000023152"/>
    </source>
</evidence>
<sequence length="215" mass="25088">MSPLKIILLILTLLGAWICQGMILLNMLINVTKNIPLRSFNNKRVKADCYDNCYTFDSEGYIMVKFVFINYMALSALNEGWYVARFFLQGKLENGTDFCCNSQDFDKGMCIDCIFPYVIIHITCFILPILKKKKKKKGQQEAIGTPYNSKNLQLQVEEEAFIDVWTVIFKEQFDTANISLCWQIYGTTLRFSFLKNLCYLLQQQETNIMHLRLLF</sequence>
<comment type="caution">
    <text evidence="2">The sequence shown here is derived from an EMBL/GenBank/DDBJ whole genome shotgun (WGS) entry which is preliminary data.</text>
</comment>
<protein>
    <submittedName>
        <fullName evidence="2">Uncharacterized protein</fullName>
    </submittedName>
</protein>
<gene>
    <name evidence="2" type="ORF">RFI_05711</name>
</gene>
<reference evidence="2 3" key="1">
    <citation type="journal article" date="2013" name="Curr. Biol.">
        <title>The Genome of the Foraminiferan Reticulomyxa filosa.</title>
        <authorList>
            <person name="Glockner G."/>
            <person name="Hulsmann N."/>
            <person name="Schleicher M."/>
            <person name="Noegel A.A."/>
            <person name="Eichinger L."/>
            <person name="Gallinger C."/>
            <person name="Pawlowski J."/>
            <person name="Sierra R."/>
            <person name="Euteneuer U."/>
            <person name="Pillet L."/>
            <person name="Moustafa A."/>
            <person name="Platzer M."/>
            <person name="Groth M."/>
            <person name="Szafranski K."/>
            <person name="Schliwa M."/>
        </authorList>
    </citation>
    <scope>NUCLEOTIDE SEQUENCE [LARGE SCALE GENOMIC DNA]</scope>
</reference>
<organism evidence="2 3">
    <name type="scientific">Reticulomyxa filosa</name>
    <dbReference type="NCBI Taxonomy" id="46433"/>
    <lineage>
        <taxon>Eukaryota</taxon>
        <taxon>Sar</taxon>
        <taxon>Rhizaria</taxon>
        <taxon>Retaria</taxon>
        <taxon>Foraminifera</taxon>
        <taxon>Monothalamids</taxon>
        <taxon>Reticulomyxidae</taxon>
        <taxon>Reticulomyxa</taxon>
    </lineage>
</organism>
<feature type="transmembrane region" description="Helical" evidence="1">
    <location>
        <begin position="114"/>
        <end position="130"/>
    </location>
</feature>
<dbReference type="Proteomes" id="UP000023152">
    <property type="component" value="Unassembled WGS sequence"/>
</dbReference>
<dbReference type="EMBL" id="ASPP01004953">
    <property type="protein sequence ID" value="ETO31410.1"/>
    <property type="molecule type" value="Genomic_DNA"/>
</dbReference>